<dbReference type="SMART" id="SM00331">
    <property type="entry name" value="PP2C_SIG"/>
    <property type="match status" value="1"/>
</dbReference>
<dbReference type="SMART" id="SM00332">
    <property type="entry name" value="PP2Cc"/>
    <property type="match status" value="1"/>
</dbReference>
<dbReference type="RefSeq" id="WP_004594210.1">
    <property type="nucleotide sequence ID" value="NZ_APMM01000062.1"/>
</dbReference>
<dbReference type="EMBL" id="APMM01000062">
    <property type="protein sequence ID" value="ENN95631.1"/>
    <property type="molecule type" value="Genomic_DNA"/>
</dbReference>
<dbReference type="OrthoDB" id="198002at2157"/>
<dbReference type="PROSITE" id="PS51746">
    <property type="entry name" value="PPM_2"/>
    <property type="match status" value="1"/>
</dbReference>
<dbReference type="STRING" id="1069083.GCA_000371805_01092"/>
<proteinExistence type="predicted"/>
<reference evidence="2 3" key="1">
    <citation type="journal article" date="2013" name="Genome Announc.">
        <title>Draft Genome Sequence of a Highly Flagellated, Fast-Swimming Archaeon, Methanocaldococcus villosus Strain KIN24-T80 (DSM 22612).</title>
        <authorList>
            <person name="Thennarasu S."/>
            <person name="Polireddy D."/>
            <person name="Antony A."/>
            <person name="Yada M.R."/>
            <person name="Algarawi S."/>
            <person name="Sivakumar N."/>
        </authorList>
    </citation>
    <scope>NUCLEOTIDE SEQUENCE [LARGE SCALE GENOMIC DNA]</scope>
    <source>
        <strain evidence="2 3">KIN24-T80</strain>
    </source>
</reference>
<name>N6VR70_9EURY</name>
<sequence>MKVFGITHRGGRDKNEDHILIKKIGDIYLLAVADGLGGHNAGDIASKIAIEELEKFFEKNCYKSLLYEEIETILKEAFKKVHNAILNQSYGDREEMGTTLTSVVIKDNKAIIANCGDSRAYIIRDGKIIFKTKDHTYVQELIDKGYLSEEEAMYHPYKHVLKHALGIDFAVDIYKKELKSGDILLLSSDGLHDYVREKEILEVINKYEEPKDIVENLLKIALKKTMDNVSIIVFKVK</sequence>
<dbReference type="CDD" id="cd00143">
    <property type="entry name" value="PP2Cc"/>
    <property type="match status" value="1"/>
</dbReference>
<dbReference type="SUPFAM" id="SSF81606">
    <property type="entry name" value="PP2C-like"/>
    <property type="match status" value="1"/>
</dbReference>
<protein>
    <submittedName>
        <fullName evidence="2">Ser/Thr phosphatase</fullName>
    </submittedName>
</protein>
<evidence type="ECO:0000313" key="3">
    <source>
        <dbReference type="Proteomes" id="UP000053695"/>
    </source>
</evidence>
<evidence type="ECO:0000313" key="2">
    <source>
        <dbReference type="EMBL" id="ENN95631.1"/>
    </source>
</evidence>
<dbReference type="Proteomes" id="UP000053695">
    <property type="component" value="Unassembled WGS sequence"/>
</dbReference>
<feature type="domain" description="PPM-type phosphatase" evidence="1">
    <location>
        <begin position="3"/>
        <end position="236"/>
    </location>
</feature>
<evidence type="ECO:0000259" key="1">
    <source>
        <dbReference type="PROSITE" id="PS51746"/>
    </source>
</evidence>
<organism evidence="2 3">
    <name type="scientific">Methanocaldococcus villosus KIN24-T80</name>
    <dbReference type="NCBI Taxonomy" id="1069083"/>
    <lineage>
        <taxon>Archaea</taxon>
        <taxon>Methanobacteriati</taxon>
        <taxon>Methanobacteriota</taxon>
        <taxon>Methanomada group</taxon>
        <taxon>Methanococci</taxon>
        <taxon>Methanococcales</taxon>
        <taxon>Methanocaldococcaceae</taxon>
        <taxon>Methanocaldococcus</taxon>
    </lineage>
</organism>
<dbReference type="AlphaFoldDB" id="N6VR70"/>
<dbReference type="GO" id="GO:0004722">
    <property type="term" value="F:protein serine/threonine phosphatase activity"/>
    <property type="evidence" value="ECO:0007669"/>
    <property type="project" value="InterPro"/>
</dbReference>
<dbReference type="InterPro" id="IPR036457">
    <property type="entry name" value="PPM-type-like_dom_sf"/>
</dbReference>
<accession>N6VR70</accession>
<dbReference type="PATRIC" id="fig|1069083.5.peg.1319"/>
<gene>
    <name evidence="2" type="ORF">J422_06797</name>
</gene>
<dbReference type="PANTHER" id="PTHR47992">
    <property type="entry name" value="PROTEIN PHOSPHATASE"/>
    <property type="match status" value="1"/>
</dbReference>
<dbReference type="Gene3D" id="3.60.40.10">
    <property type="entry name" value="PPM-type phosphatase domain"/>
    <property type="match status" value="1"/>
</dbReference>
<dbReference type="InterPro" id="IPR015655">
    <property type="entry name" value="PP2C"/>
</dbReference>
<dbReference type="InterPro" id="IPR001932">
    <property type="entry name" value="PPM-type_phosphatase-like_dom"/>
</dbReference>
<keyword evidence="3" id="KW-1185">Reference proteome</keyword>
<dbReference type="Pfam" id="PF13672">
    <property type="entry name" value="PP2C_2"/>
    <property type="match status" value="1"/>
</dbReference>
<comment type="caution">
    <text evidence="2">The sequence shown here is derived from an EMBL/GenBank/DDBJ whole genome shotgun (WGS) entry which is preliminary data.</text>
</comment>